<keyword evidence="5" id="KW-0732">Signal</keyword>
<evidence type="ECO:0008006" key="12">
    <source>
        <dbReference type="Google" id="ProtNLM"/>
    </source>
</evidence>
<evidence type="ECO:0000313" key="10">
    <source>
        <dbReference type="EMBL" id="MDZ5493260.1"/>
    </source>
</evidence>
<dbReference type="Proteomes" id="UP001290101">
    <property type="component" value="Unassembled WGS sequence"/>
</dbReference>
<comment type="caution">
    <text evidence="10">The sequence shown here is derived from an EMBL/GenBank/DDBJ whole genome shotgun (WGS) entry which is preliminary data.</text>
</comment>
<feature type="compositionally biased region" description="Low complexity" evidence="8">
    <location>
        <begin position="196"/>
        <end position="216"/>
    </location>
</feature>
<evidence type="ECO:0000256" key="4">
    <source>
        <dbReference type="ARBA" id="ARBA00022525"/>
    </source>
</evidence>
<keyword evidence="7" id="KW-0998">Cell outer membrane</keyword>
<reference evidence="10 11" key="1">
    <citation type="submission" date="2023-12" db="EMBL/GenBank/DDBJ databases">
        <title>Micromonospora sp. nov., isolated from Atacama Desert.</title>
        <authorList>
            <person name="Carro L."/>
            <person name="Golinska P."/>
            <person name="Klenk H.-P."/>
            <person name="Goodfellow M."/>
        </authorList>
    </citation>
    <scope>NUCLEOTIDE SEQUENCE [LARGE SCALE GENOMIC DNA]</scope>
    <source>
        <strain evidence="10 11">4G53</strain>
    </source>
</reference>
<feature type="compositionally biased region" description="Low complexity" evidence="8">
    <location>
        <begin position="228"/>
        <end position="269"/>
    </location>
</feature>
<feature type="region of interest" description="Disordered" evidence="8">
    <location>
        <begin position="538"/>
        <end position="578"/>
    </location>
</feature>
<dbReference type="PANTHER" id="PTHR11319:SF35">
    <property type="entry name" value="OUTER MEMBRANE PROTEIN PMPC-RELATED"/>
    <property type="match status" value="1"/>
</dbReference>
<feature type="compositionally biased region" description="Basic and acidic residues" evidence="8">
    <location>
        <begin position="416"/>
        <end position="430"/>
    </location>
</feature>
<organism evidence="10 11">
    <name type="scientific">Micromonospora sicca</name>
    <dbReference type="NCBI Taxonomy" id="2202420"/>
    <lineage>
        <taxon>Bacteria</taxon>
        <taxon>Bacillati</taxon>
        <taxon>Actinomycetota</taxon>
        <taxon>Actinomycetes</taxon>
        <taxon>Micromonosporales</taxon>
        <taxon>Micromonosporaceae</taxon>
        <taxon>Micromonospora</taxon>
    </lineage>
</organism>
<feature type="compositionally biased region" description="Basic and acidic residues" evidence="8">
    <location>
        <begin position="310"/>
        <end position="328"/>
    </location>
</feature>
<dbReference type="SUPFAM" id="SSF51126">
    <property type="entry name" value="Pectin lyase-like"/>
    <property type="match status" value="1"/>
</dbReference>
<evidence type="ECO:0000256" key="5">
    <source>
        <dbReference type="ARBA" id="ARBA00022729"/>
    </source>
</evidence>
<feature type="region of interest" description="Disordered" evidence="8">
    <location>
        <begin position="62"/>
        <end position="97"/>
    </location>
</feature>
<accession>A0ABU5JKW9</accession>
<dbReference type="InterPro" id="IPR003368">
    <property type="entry name" value="POMP_repeat"/>
</dbReference>
<feature type="transmembrane region" description="Helical" evidence="9">
    <location>
        <begin position="24"/>
        <end position="45"/>
    </location>
</feature>
<feature type="compositionally biased region" description="Basic and acidic residues" evidence="8">
    <location>
        <begin position="549"/>
        <end position="575"/>
    </location>
</feature>
<feature type="compositionally biased region" description="Gly residues" evidence="8">
    <location>
        <begin position="217"/>
        <end position="227"/>
    </location>
</feature>
<dbReference type="Pfam" id="PF02415">
    <property type="entry name" value="Chlam_PMP"/>
    <property type="match status" value="1"/>
</dbReference>
<evidence type="ECO:0000313" key="11">
    <source>
        <dbReference type="Proteomes" id="UP001290101"/>
    </source>
</evidence>
<evidence type="ECO:0000256" key="7">
    <source>
        <dbReference type="ARBA" id="ARBA00023237"/>
    </source>
</evidence>
<dbReference type="NCBIfam" id="TIGR01376">
    <property type="entry name" value="POMP_repeat"/>
    <property type="match status" value="1"/>
</dbReference>
<feature type="region of interest" description="Disordered" evidence="8">
    <location>
        <begin position="190"/>
        <end position="269"/>
    </location>
</feature>
<sequence>MSNYLRNNSDATRETVSPIRRRRVWLATGVVGLTGAVSLAGVAYATTGVTGPHRLADVKWSTAQQLTKDDGQGEEEARDEKGHEGEDRGDWDDHGRVREVPCDEEELIEAVDQANRDQGGTLKLAEHCTYELSFSDKKDLAGLPTIKQDITIKGNDSTIKRDSEDAFRIFRVADGGDLTLKDLTVKGGNASEFKYGSGPSSGSQGSDWQGSDWQGSGSQGAPGGAPGAAGAPGAQGAPSGAPGAAGAPSGAPGAAGAPAAQGGPGMQMAPAAQTGAAVQAAPVALAAPAAPAAQGSGPGSGSQGSGSWSGDKDKKDDRKKDDRKKDGEGDGGALLVERGGSAHLKNVKLTGNNAENNGGAIANFGRVDIEDSKVENNHAQEDGGGIFNRGTLKVKDTHISNNTAGKNGGGIANGNGKHDDHDKNDHDKNGYDNSTYHNGGYDNGGYDNNGHDKDRKDRDEAGTVEITGSAKGKDEVKSTIDNNKAGKNGGGLSSSGGTVTITLTVIRNNTACESGGGIYALDTDLKLDKVIVAKNHADKDGGGIVNTGGEDKKDWSSNGGDKKDDGDKKDEKKSDATATISDSDIVDNTAGRFGGGIFNGDTDVKIDEGYQDKKDGKDNNATLTLRDTEIKGNTALNGGGIFNNKGTVTLTDTRVTKNTATDPSKNHRVAGGILNNEGTVELDDESTVTDNDPTNCAGTVEDCFN</sequence>
<feature type="region of interest" description="Disordered" evidence="8">
    <location>
        <begin position="289"/>
        <end position="339"/>
    </location>
</feature>
<feature type="region of interest" description="Disordered" evidence="8">
    <location>
        <begin position="399"/>
        <end position="497"/>
    </location>
</feature>
<feature type="compositionally biased region" description="Basic and acidic residues" evidence="8">
    <location>
        <begin position="78"/>
        <end position="97"/>
    </location>
</feature>
<feature type="compositionally biased region" description="Low complexity" evidence="8">
    <location>
        <begin position="431"/>
        <end position="448"/>
    </location>
</feature>
<evidence type="ECO:0000256" key="3">
    <source>
        <dbReference type="ARBA" id="ARBA00004613"/>
    </source>
</evidence>
<dbReference type="EMBL" id="JAXOTQ010000043">
    <property type="protein sequence ID" value="MDZ5493260.1"/>
    <property type="molecule type" value="Genomic_DNA"/>
</dbReference>
<feature type="compositionally biased region" description="Basic and acidic residues" evidence="8">
    <location>
        <begin position="449"/>
        <end position="461"/>
    </location>
</feature>
<evidence type="ECO:0000256" key="9">
    <source>
        <dbReference type="SAM" id="Phobius"/>
    </source>
</evidence>
<keyword evidence="9" id="KW-1133">Transmembrane helix</keyword>
<evidence type="ECO:0000256" key="8">
    <source>
        <dbReference type="SAM" id="MobiDB-lite"/>
    </source>
</evidence>
<keyword evidence="4" id="KW-0964">Secreted</keyword>
<dbReference type="InterPro" id="IPR011050">
    <property type="entry name" value="Pectin_lyase_fold/virulence"/>
</dbReference>
<evidence type="ECO:0000256" key="6">
    <source>
        <dbReference type="ARBA" id="ARBA00023136"/>
    </source>
</evidence>
<keyword evidence="9" id="KW-0812">Transmembrane</keyword>
<comment type="subcellular location">
    <subcellularLocation>
        <location evidence="1">Cell envelope</location>
    </subcellularLocation>
    <subcellularLocation>
        <location evidence="2">Cell outer membrane</location>
    </subcellularLocation>
    <subcellularLocation>
        <location evidence="3">Secreted</location>
    </subcellularLocation>
</comment>
<evidence type="ECO:0000256" key="1">
    <source>
        <dbReference type="ARBA" id="ARBA00004196"/>
    </source>
</evidence>
<protein>
    <recommendedName>
        <fullName evidence="12">Polymorphic outer membrane protein repeat-containing protein</fullName>
    </recommendedName>
</protein>
<gene>
    <name evidence="10" type="ORF">U2F25_27975</name>
</gene>
<evidence type="ECO:0000256" key="2">
    <source>
        <dbReference type="ARBA" id="ARBA00004442"/>
    </source>
</evidence>
<name>A0ABU5JKW9_9ACTN</name>
<dbReference type="PANTHER" id="PTHR11319">
    <property type="entry name" value="G PROTEIN-COUPLED RECEPTOR-RELATED"/>
    <property type="match status" value="1"/>
</dbReference>
<keyword evidence="11" id="KW-1185">Reference proteome</keyword>
<dbReference type="RefSeq" id="WP_322442881.1">
    <property type="nucleotide sequence ID" value="NZ_JAXOTQ010000043.1"/>
</dbReference>
<proteinExistence type="predicted"/>
<keyword evidence="6 9" id="KW-0472">Membrane</keyword>